<name>A0ABX0W005_9RHOB</name>
<evidence type="ECO:0000313" key="1">
    <source>
        <dbReference type="EMBL" id="NIY73671.1"/>
    </source>
</evidence>
<sequence length="279" mass="30358">MVLHAPQLTPADWPAAYAAALPSFVLLRRELASGLLRLSDLSDPAACGLAVAEELRIYDDLDSKSCGAFFLNRMGYEVARAMAALDLTGHQIGHLTAESIAFRTSVAVFRSGDEELPYLQTSLVFPHCFMIGQSDPAARVNDAIVRVFAPVIEAVTLNCKLSKGALWRIVADGVAAAYLELGKAANDPEAKKRAEAILCLRGSPLWNKQVGFIRVDLPASDAPDGQAQSETFRKRGGCCRYYKSAKSGGKYCATCIHEPEPQVALMDYLKRRRLAEMHA</sequence>
<protein>
    <recommendedName>
        <fullName evidence="3">Ferric siderophore reductase C-terminal domain-containing protein</fullName>
    </recommendedName>
</protein>
<reference evidence="1 2" key="1">
    <citation type="submission" date="2020-03" db="EMBL/GenBank/DDBJ databases">
        <title>Bacterial isolates of synthetic phycosphere.</title>
        <authorList>
            <person name="Fu H."/>
            <person name="Moran M.A."/>
        </authorList>
    </citation>
    <scope>NUCLEOTIDE SEQUENCE [LARGE SCALE GENOMIC DNA]</scope>
    <source>
        <strain evidence="1 2">HF1</strain>
    </source>
</reference>
<keyword evidence="2" id="KW-1185">Reference proteome</keyword>
<dbReference type="EMBL" id="JAATOP010000012">
    <property type="protein sequence ID" value="NIY73671.1"/>
    <property type="molecule type" value="Genomic_DNA"/>
</dbReference>
<evidence type="ECO:0008006" key="3">
    <source>
        <dbReference type="Google" id="ProtNLM"/>
    </source>
</evidence>
<dbReference type="RefSeq" id="WP_167639056.1">
    <property type="nucleotide sequence ID" value="NZ_JAATOP010000012.1"/>
</dbReference>
<proteinExistence type="predicted"/>
<dbReference type="Proteomes" id="UP000709466">
    <property type="component" value="Unassembled WGS sequence"/>
</dbReference>
<accession>A0ABX0W005</accession>
<evidence type="ECO:0000313" key="2">
    <source>
        <dbReference type="Proteomes" id="UP000709466"/>
    </source>
</evidence>
<comment type="caution">
    <text evidence="1">The sequence shown here is derived from an EMBL/GenBank/DDBJ whole genome shotgun (WGS) entry which is preliminary data.</text>
</comment>
<organism evidence="1 2">
    <name type="scientific">Marivivens donghaensis</name>
    <dbReference type="NCBI Taxonomy" id="1699413"/>
    <lineage>
        <taxon>Bacteria</taxon>
        <taxon>Pseudomonadati</taxon>
        <taxon>Pseudomonadota</taxon>
        <taxon>Alphaproteobacteria</taxon>
        <taxon>Rhodobacterales</taxon>
        <taxon>Paracoccaceae</taxon>
        <taxon>Marivivens group</taxon>
        <taxon>Marivivens</taxon>
    </lineage>
</organism>
<gene>
    <name evidence="1" type="ORF">HCZ30_14650</name>
</gene>